<organism evidence="2 3">
    <name type="scientific">Flavobacterium aciduliphilum</name>
    <dbReference type="NCBI Taxonomy" id="1101402"/>
    <lineage>
        <taxon>Bacteria</taxon>
        <taxon>Pseudomonadati</taxon>
        <taxon>Bacteroidota</taxon>
        <taxon>Flavobacteriia</taxon>
        <taxon>Flavobacteriales</taxon>
        <taxon>Flavobacteriaceae</taxon>
        <taxon>Flavobacterium</taxon>
    </lineage>
</organism>
<reference evidence="2 3" key="1">
    <citation type="submission" date="2018-06" db="EMBL/GenBank/DDBJ databases">
        <title>Genomic Encyclopedia of Archaeal and Bacterial Type Strains, Phase II (KMG-II): from individual species to whole genera.</title>
        <authorList>
            <person name="Goeker M."/>
        </authorList>
    </citation>
    <scope>NUCLEOTIDE SEQUENCE [LARGE SCALE GENOMIC DNA]</scope>
    <source>
        <strain evidence="2 3">DSM 25663</strain>
    </source>
</reference>
<dbReference type="EMBL" id="QLSZ01000011">
    <property type="protein sequence ID" value="RAR70234.1"/>
    <property type="molecule type" value="Genomic_DNA"/>
</dbReference>
<dbReference type="Proteomes" id="UP000248840">
    <property type="component" value="Unassembled WGS sequence"/>
</dbReference>
<name>A0A328YAN8_9FLAO</name>
<evidence type="ECO:0000313" key="3">
    <source>
        <dbReference type="Proteomes" id="UP000248840"/>
    </source>
</evidence>
<gene>
    <name evidence="2" type="ORF">CLV55_11159</name>
</gene>
<evidence type="ECO:0000259" key="1">
    <source>
        <dbReference type="PROSITE" id="PS50075"/>
    </source>
</evidence>
<dbReference type="Pfam" id="PF00550">
    <property type="entry name" value="PP-binding"/>
    <property type="match status" value="1"/>
</dbReference>
<feature type="domain" description="Carrier" evidence="1">
    <location>
        <begin position="1"/>
        <end position="74"/>
    </location>
</feature>
<proteinExistence type="predicted"/>
<dbReference type="OrthoDB" id="9811033at2"/>
<accession>A0A328YAN8</accession>
<dbReference type="SUPFAM" id="SSF47336">
    <property type="entry name" value="ACP-like"/>
    <property type="match status" value="1"/>
</dbReference>
<keyword evidence="3" id="KW-1185">Reference proteome</keyword>
<evidence type="ECO:0000313" key="2">
    <source>
        <dbReference type="EMBL" id="RAR70234.1"/>
    </source>
</evidence>
<protein>
    <submittedName>
        <fullName evidence="2">Acyl carrier protein</fullName>
    </submittedName>
</protein>
<dbReference type="Gene3D" id="1.10.1200.10">
    <property type="entry name" value="ACP-like"/>
    <property type="match status" value="1"/>
</dbReference>
<dbReference type="AlphaFoldDB" id="A0A328YAN8"/>
<sequence>MEQKFITLFKEAIDSENDQISMDTRFRELDEWDSLAALSIIAMLDEEYDIIIDGNKFQKLETLSEILNYISENK</sequence>
<dbReference type="InterPro" id="IPR036736">
    <property type="entry name" value="ACP-like_sf"/>
</dbReference>
<dbReference type="RefSeq" id="WP_112113891.1">
    <property type="nucleotide sequence ID" value="NZ_QLSZ01000011.1"/>
</dbReference>
<dbReference type="PROSITE" id="PS50075">
    <property type="entry name" value="CARRIER"/>
    <property type="match status" value="1"/>
</dbReference>
<dbReference type="InterPro" id="IPR009081">
    <property type="entry name" value="PP-bd_ACP"/>
</dbReference>
<comment type="caution">
    <text evidence="2">The sequence shown here is derived from an EMBL/GenBank/DDBJ whole genome shotgun (WGS) entry which is preliminary data.</text>
</comment>